<dbReference type="PANTHER" id="PTHR43079">
    <property type="entry name" value="PROBABLE CADMIUM/ZINC-TRANSPORTING ATPASE HMA1"/>
    <property type="match status" value="1"/>
</dbReference>
<keyword evidence="3 11" id="KW-0812">Transmembrane</keyword>
<dbReference type="Gene3D" id="2.70.150.10">
    <property type="entry name" value="Calcium-transporting ATPase, cytoplasmic transduction domain A"/>
    <property type="match status" value="1"/>
</dbReference>
<evidence type="ECO:0000256" key="11">
    <source>
        <dbReference type="RuleBase" id="RU362081"/>
    </source>
</evidence>
<evidence type="ECO:0000256" key="5">
    <source>
        <dbReference type="ARBA" id="ARBA00022741"/>
    </source>
</evidence>
<feature type="transmembrane region" description="Helical" evidence="11">
    <location>
        <begin position="12"/>
        <end position="29"/>
    </location>
</feature>
<dbReference type="InterPro" id="IPR027256">
    <property type="entry name" value="P-typ_ATPase_IB"/>
</dbReference>
<dbReference type="InterPro" id="IPR023214">
    <property type="entry name" value="HAD_sf"/>
</dbReference>
<dbReference type="GO" id="GO:0019829">
    <property type="term" value="F:ATPase-coupled monoatomic cation transmembrane transporter activity"/>
    <property type="evidence" value="ECO:0007669"/>
    <property type="project" value="InterPro"/>
</dbReference>
<accession>A0AAW6U9C9</accession>
<dbReference type="PRINTS" id="PR00119">
    <property type="entry name" value="CATATPASE"/>
</dbReference>
<keyword evidence="9 11" id="KW-1133">Transmembrane helix</keyword>
<dbReference type="InterPro" id="IPR001757">
    <property type="entry name" value="P_typ_ATPase"/>
</dbReference>
<comment type="caution">
    <text evidence="13">The sequence shown here is derived from an EMBL/GenBank/DDBJ whole genome shotgun (WGS) entry which is preliminary data.</text>
</comment>
<evidence type="ECO:0000256" key="6">
    <source>
        <dbReference type="ARBA" id="ARBA00022840"/>
    </source>
</evidence>
<organism evidence="13 14">
    <name type="scientific">Peloplasma aerotolerans</name>
    <dbReference type="NCBI Taxonomy" id="3044389"/>
    <lineage>
        <taxon>Bacteria</taxon>
        <taxon>Bacillati</taxon>
        <taxon>Mycoplasmatota</taxon>
        <taxon>Mollicutes</taxon>
        <taxon>Acholeplasmatales</taxon>
        <taxon>Acholeplasmataceae</taxon>
        <taxon>Peloplasma</taxon>
    </lineage>
</organism>
<evidence type="ECO:0000256" key="9">
    <source>
        <dbReference type="ARBA" id="ARBA00022989"/>
    </source>
</evidence>
<dbReference type="SFLD" id="SFLDS00003">
    <property type="entry name" value="Haloacid_Dehalogenase"/>
    <property type="match status" value="1"/>
</dbReference>
<dbReference type="EMBL" id="JASCXW010000009">
    <property type="protein sequence ID" value="MDI6452748.1"/>
    <property type="molecule type" value="Genomic_DNA"/>
</dbReference>
<dbReference type="Pfam" id="PF00122">
    <property type="entry name" value="E1-E2_ATPase"/>
    <property type="match status" value="1"/>
</dbReference>
<dbReference type="InterPro" id="IPR036412">
    <property type="entry name" value="HAD-like_sf"/>
</dbReference>
<dbReference type="RefSeq" id="WP_282839173.1">
    <property type="nucleotide sequence ID" value="NZ_JASCXW010000009.1"/>
</dbReference>
<feature type="transmembrane region" description="Helical" evidence="11">
    <location>
        <begin position="35"/>
        <end position="53"/>
    </location>
</feature>
<dbReference type="FunFam" id="2.70.150.10:FF:000002">
    <property type="entry name" value="Copper-transporting ATPase 1, putative"/>
    <property type="match status" value="1"/>
</dbReference>
<keyword evidence="14" id="KW-1185">Reference proteome</keyword>
<feature type="transmembrane region" description="Helical" evidence="11">
    <location>
        <begin position="565"/>
        <end position="590"/>
    </location>
</feature>
<evidence type="ECO:0000259" key="12">
    <source>
        <dbReference type="Pfam" id="PF00122"/>
    </source>
</evidence>
<dbReference type="NCBIfam" id="TIGR01494">
    <property type="entry name" value="ATPase_P-type"/>
    <property type="match status" value="1"/>
</dbReference>
<dbReference type="PRINTS" id="PR00941">
    <property type="entry name" value="CDATPASE"/>
</dbReference>
<feature type="transmembrane region" description="Helical" evidence="11">
    <location>
        <begin position="65"/>
        <end position="82"/>
    </location>
</feature>
<evidence type="ECO:0000256" key="1">
    <source>
        <dbReference type="ARBA" id="ARBA00004651"/>
    </source>
</evidence>
<feature type="transmembrane region" description="Helical" evidence="11">
    <location>
        <begin position="596"/>
        <end position="615"/>
    </location>
</feature>
<name>A0AAW6U9C9_9MOLU</name>
<dbReference type="Gene3D" id="3.40.50.1000">
    <property type="entry name" value="HAD superfamily/HAD-like"/>
    <property type="match status" value="1"/>
</dbReference>
<comment type="similarity">
    <text evidence="2 11">Belongs to the cation transport ATPase (P-type) (TC 3.A.3) family. Type IB subfamily.</text>
</comment>
<evidence type="ECO:0000256" key="2">
    <source>
        <dbReference type="ARBA" id="ARBA00006024"/>
    </source>
</evidence>
<dbReference type="GO" id="GO:0005524">
    <property type="term" value="F:ATP binding"/>
    <property type="evidence" value="ECO:0007669"/>
    <property type="project" value="UniProtKB-UniRule"/>
</dbReference>
<evidence type="ECO:0000256" key="7">
    <source>
        <dbReference type="ARBA" id="ARBA00022842"/>
    </source>
</evidence>
<reference evidence="13" key="1">
    <citation type="submission" date="2023-05" db="EMBL/GenBank/DDBJ databases">
        <title>Mariniplasma microaerophilum sp. nov., a novel anaerobic mollicute isolated from terrestrial mud volcano, Taman Peninsula, Russia.</title>
        <authorList>
            <person name="Khomyakova M.A."/>
            <person name="Merkel A.Y."/>
            <person name="Slobodkin A.I."/>
        </authorList>
    </citation>
    <scope>NUCLEOTIDE SEQUENCE</scope>
    <source>
        <strain evidence="13">M4Ah</strain>
    </source>
</reference>
<dbReference type="SUPFAM" id="SSF81653">
    <property type="entry name" value="Calcium ATPase, transduction domain A"/>
    <property type="match status" value="1"/>
</dbReference>
<evidence type="ECO:0000313" key="14">
    <source>
        <dbReference type="Proteomes" id="UP001431532"/>
    </source>
</evidence>
<dbReference type="SUPFAM" id="SSF56784">
    <property type="entry name" value="HAD-like"/>
    <property type="match status" value="1"/>
</dbReference>
<evidence type="ECO:0000256" key="8">
    <source>
        <dbReference type="ARBA" id="ARBA00022967"/>
    </source>
</evidence>
<dbReference type="SFLD" id="SFLDG00002">
    <property type="entry name" value="C1.7:_P-type_atpase_like"/>
    <property type="match status" value="1"/>
</dbReference>
<keyword evidence="8" id="KW-1278">Translocase</keyword>
<dbReference type="Pfam" id="PF00702">
    <property type="entry name" value="Hydrolase"/>
    <property type="match status" value="1"/>
</dbReference>
<dbReference type="InterPro" id="IPR051949">
    <property type="entry name" value="Cation_Transport_ATPase"/>
</dbReference>
<gene>
    <name evidence="13" type="ORF">QJ521_04155</name>
</gene>
<feature type="transmembrane region" description="Helical" evidence="11">
    <location>
        <begin position="238"/>
        <end position="260"/>
    </location>
</feature>
<dbReference type="GO" id="GO:0016887">
    <property type="term" value="F:ATP hydrolysis activity"/>
    <property type="evidence" value="ECO:0007669"/>
    <property type="project" value="InterPro"/>
</dbReference>
<dbReference type="InterPro" id="IPR023299">
    <property type="entry name" value="ATPase_P-typ_cyto_dom_N"/>
</dbReference>
<comment type="subcellular location">
    <subcellularLocation>
        <location evidence="1">Cell membrane</location>
        <topology evidence="1">Multi-pass membrane protein</topology>
    </subcellularLocation>
</comment>
<evidence type="ECO:0000256" key="10">
    <source>
        <dbReference type="ARBA" id="ARBA00023136"/>
    </source>
</evidence>
<evidence type="ECO:0000256" key="3">
    <source>
        <dbReference type="ARBA" id="ARBA00022692"/>
    </source>
</evidence>
<feature type="domain" description="P-type ATPase A" evidence="12">
    <location>
        <begin position="119"/>
        <end position="219"/>
    </location>
</feature>
<dbReference type="Gene3D" id="3.40.1110.10">
    <property type="entry name" value="Calcium-transporting ATPase, cytoplasmic domain N"/>
    <property type="match status" value="1"/>
</dbReference>
<protein>
    <submittedName>
        <fullName evidence="13">Heavy metal translocating P-type ATPase</fullName>
    </submittedName>
</protein>
<dbReference type="InterPro" id="IPR008250">
    <property type="entry name" value="ATPase_P-typ_transduc_dom_A_sf"/>
</dbReference>
<dbReference type="PROSITE" id="PS01229">
    <property type="entry name" value="COF_2"/>
    <property type="match status" value="1"/>
</dbReference>
<keyword evidence="11" id="KW-1003">Cell membrane</keyword>
<dbReference type="AlphaFoldDB" id="A0AAW6U9C9"/>
<dbReference type="NCBIfam" id="TIGR01512">
    <property type="entry name" value="ATPase-IB2_Cd"/>
    <property type="match status" value="1"/>
</dbReference>
<keyword evidence="6 11" id="KW-0067">ATP-binding</keyword>
<keyword evidence="5 11" id="KW-0547">Nucleotide-binding</keyword>
<dbReference type="InterPro" id="IPR044492">
    <property type="entry name" value="P_typ_ATPase_HD_dom"/>
</dbReference>
<keyword evidence="4 11" id="KW-0479">Metal-binding</keyword>
<proteinExistence type="inferred from homology"/>
<evidence type="ECO:0000256" key="4">
    <source>
        <dbReference type="ARBA" id="ARBA00022723"/>
    </source>
</evidence>
<dbReference type="PANTHER" id="PTHR43079:SF1">
    <property type="entry name" value="CADMIUM_ZINC-TRANSPORTING ATPASE HMA1, CHLOROPLASTIC-RELATED"/>
    <property type="match status" value="1"/>
</dbReference>
<dbReference type="InterPro" id="IPR059000">
    <property type="entry name" value="ATPase_P-type_domA"/>
</dbReference>
<sequence>MTKKQLMIETTSVIVSVAFIAAAFILTQLLGQETWYVILLFGLSFLFGGYAKAKEGVLATIENKSLNVEILMILAALGAFIVGNYSEGAILIIIFSISGVLESYATSKSEKALTSLLKLAPKTALLYKDGVESEVEISNIKVGDQVIVKVGQQVPVDGKIIKGSTALNQAAITGEFVPVYKEAEDSVYAGSINIESTIIVETVKDPKESVVQKIIDFVENAQENQTKSQSLINKVEKYYVYIVILIAITFMILPPLVGWLSWDDAFYRGIIVLVVGSPCALVASITPAMLSALSNAAHHRILIKGGSHLEDMIGLKTVVFDKTGTITTGVPKVIRIETLESVDREQVLKILYTLEKQSDHPLAKAVVDHLGSDYLLDHIKTNEISGRGMEAIINNSTWQIGRFESTVHDEMKEKIDKCSLLGHSIVSIIKDQKVVGFVALMDTLRENTLSVMNTLRSQGIRTILLTGDNENTASAIAKEAGVDSYEANCFPDDKVSRVKKLQKEYGKVMMIGDGINDAPALAIADISAAMGTGTDVSLETADIVFMNDRLENLPKIIKLSKRMRIITLQNVVFSTGVIFVLMISNVFGLIQLPAGVVAHETSTILVILNSLRLLFK</sequence>
<keyword evidence="7" id="KW-0460">Magnesium</keyword>
<dbReference type="Proteomes" id="UP001431532">
    <property type="component" value="Unassembled WGS sequence"/>
</dbReference>
<evidence type="ECO:0000313" key="13">
    <source>
        <dbReference type="EMBL" id="MDI6452748.1"/>
    </source>
</evidence>
<dbReference type="InterPro" id="IPR023298">
    <property type="entry name" value="ATPase_P-typ_TM_dom_sf"/>
</dbReference>
<feature type="transmembrane region" description="Helical" evidence="11">
    <location>
        <begin position="88"/>
        <end position="105"/>
    </location>
</feature>
<dbReference type="SUPFAM" id="SSF81665">
    <property type="entry name" value="Calcium ATPase, transmembrane domain M"/>
    <property type="match status" value="1"/>
</dbReference>
<dbReference type="NCBIfam" id="TIGR01525">
    <property type="entry name" value="ATPase-IB_hvy"/>
    <property type="match status" value="1"/>
</dbReference>
<dbReference type="SFLD" id="SFLDF00027">
    <property type="entry name" value="p-type_atpase"/>
    <property type="match status" value="1"/>
</dbReference>
<feature type="transmembrane region" description="Helical" evidence="11">
    <location>
        <begin position="266"/>
        <end position="290"/>
    </location>
</feature>
<dbReference type="GO" id="GO:0046872">
    <property type="term" value="F:metal ion binding"/>
    <property type="evidence" value="ECO:0007669"/>
    <property type="project" value="UniProtKB-KW"/>
</dbReference>
<dbReference type="InterPro" id="IPR018303">
    <property type="entry name" value="ATPase_P-typ_P_site"/>
</dbReference>
<dbReference type="GO" id="GO:0005886">
    <property type="term" value="C:plasma membrane"/>
    <property type="evidence" value="ECO:0007669"/>
    <property type="project" value="UniProtKB-SubCell"/>
</dbReference>
<keyword evidence="10 11" id="KW-0472">Membrane</keyword>
<dbReference type="PROSITE" id="PS00154">
    <property type="entry name" value="ATPASE_E1_E2"/>
    <property type="match status" value="1"/>
</dbReference>